<accession>A0ABP3WIL5</accession>
<evidence type="ECO:0000313" key="17">
    <source>
        <dbReference type="EMBL" id="GAA0812309.1"/>
    </source>
</evidence>
<dbReference type="InterPro" id="IPR004619">
    <property type="entry name" value="Type_III_PanK"/>
</dbReference>
<dbReference type="RefSeq" id="WP_343814823.1">
    <property type="nucleotide sequence ID" value="NZ_BAAAFA010000001.1"/>
</dbReference>
<comment type="caution">
    <text evidence="17">The sequence shown here is derived from an EMBL/GenBank/DDBJ whole genome shotgun (WGS) entry which is preliminary data.</text>
</comment>
<evidence type="ECO:0000256" key="8">
    <source>
        <dbReference type="ARBA" id="ARBA00022679"/>
    </source>
</evidence>
<feature type="binding site" evidence="16">
    <location>
        <begin position="6"/>
        <end position="13"/>
    </location>
    <ligand>
        <name>ATP</name>
        <dbReference type="ChEBI" id="CHEBI:30616"/>
    </ligand>
</feature>
<comment type="subcellular location">
    <subcellularLocation>
        <location evidence="3 16">Cytoplasm</location>
    </subcellularLocation>
</comment>
<comment type="catalytic activity">
    <reaction evidence="1 16">
        <text>(R)-pantothenate + ATP = (R)-4'-phosphopantothenate + ADP + H(+)</text>
        <dbReference type="Rhea" id="RHEA:16373"/>
        <dbReference type="ChEBI" id="CHEBI:10986"/>
        <dbReference type="ChEBI" id="CHEBI:15378"/>
        <dbReference type="ChEBI" id="CHEBI:29032"/>
        <dbReference type="ChEBI" id="CHEBI:30616"/>
        <dbReference type="ChEBI" id="CHEBI:456216"/>
        <dbReference type="EC" id="2.7.1.33"/>
    </reaction>
</comment>
<keyword evidence="16" id="KW-0479">Metal-binding</keyword>
<dbReference type="EMBL" id="BAAAFA010000001">
    <property type="protein sequence ID" value="GAA0812309.1"/>
    <property type="molecule type" value="Genomic_DNA"/>
</dbReference>
<keyword evidence="18" id="KW-1185">Reference proteome</keyword>
<evidence type="ECO:0000256" key="6">
    <source>
        <dbReference type="ARBA" id="ARBA00012102"/>
    </source>
</evidence>
<comment type="similarity">
    <text evidence="14 16">Belongs to the type III pantothenate kinase family.</text>
</comment>
<dbReference type="Gene3D" id="3.30.420.40">
    <property type="match status" value="2"/>
</dbReference>
<keyword evidence="10 16" id="KW-0418">Kinase</keyword>
<name>A0ABP3WIL5_9GAMM</name>
<keyword evidence="11 16" id="KW-0067">ATP-binding</keyword>
<evidence type="ECO:0000256" key="1">
    <source>
        <dbReference type="ARBA" id="ARBA00001206"/>
    </source>
</evidence>
<evidence type="ECO:0000256" key="16">
    <source>
        <dbReference type="HAMAP-Rule" id="MF_01274"/>
    </source>
</evidence>
<keyword evidence="12 16" id="KW-0630">Potassium</keyword>
<feature type="binding site" evidence="16">
    <location>
        <position position="125"/>
    </location>
    <ligand>
        <name>K(+)</name>
        <dbReference type="ChEBI" id="CHEBI:29103"/>
    </ligand>
</feature>
<comment type="cofactor">
    <cofactor evidence="16">
        <name>NH4(+)</name>
        <dbReference type="ChEBI" id="CHEBI:28938"/>
    </cofactor>
    <cofactor evidence="16">
        <name>K(+)</name>
        <dbReference type="ChEBI" id="CHEBI:29103"/>
    </cofactor>
    <text evidence="16">A monovalent cation. Ammonium or potassium.</text>
</comment>
<evidence type="ECO:0000256" key="5">
    <source>
        <dbReference type="ARBA" id="ARBA00011738"/>
    </source>
</evidence>
<dbReference type="InterPro" id="IPR043129">
    <property type="entry name" value="ATPase_NBD"/>
</dbReference>
<evidence type="ECO:0000256" key="14">
    <source>
        <dbReference type="ARBA" id="ARBA00038036"/>
    </source>
</evidence>
<evidence type="ECO:0000256" key="9">
    <source>
        <dbReference type="ARBA" id="ARBA00022741"/>
    </source>
</evidence>
<keyword evidence="8 16" id="KW-0808">Transferase</keyword>
<dbReference type="HAMAP" id="MF_01274">
    <property type="entry name" value="Pantothen_kinase_3"/>
    <property type="match status" value="1"/>
</dbReference>
<evidence type="ECO:0000256" key="13">
    <source>
        <dbReference type="ARBA" id="ARBA00022993"/>
    </source>
</evidence>
<feature type="binding site" evidence="16">
    <location>
        <begin position="102"/>
        <end position="105"/>
    </location>
    <ligand>
        <name>substrate</name>
    </ligand>
</feature>
<evidence type="ECO:0000256" key="11">
    <source>
        <dbReference type="ARBA" id="ARBA00022840"/>
    </source>
</evidence>
<feature type="active site" description="Proton acceptor" evidence="16">
    <location>
        <position position="104"/>
    </location>
</feature>
<protein>
    <recommendedName>
        <fullName evidence="15 16">Type III pantothenate kinase</fullName>
        <ecNumber evidence="6 16">2.7.1.33</ecNumber>
    </recommendedName>
    <alternativeName>
        <fullName evidence="16">PanK-III</fullName>
    </alternativeName>
    <alternativeName>
        <fullName evidence="16">Pantothenic acid kinase</fullName>
    </alternativeName>
</protein>
<sequence length="247" mass="27371">MILLIDIGNSRVKYALLNNVNTQHIENIHSIENQHFNHSFINNLCVVDNQVSQVIVASVANSEIVDPIAEYCIDHHISYTEVKSERCKNGVVSGYQIPEQLGVDRWLAIIGAQQRYAQQNILVIDAGTATTFDLVDNTGQHRGGWIFAGITTLYNTLLQNTAHIKAETKRDIELSFGLNTTDNVNNCCWAATVGLINQAILQAERELGAVERIIITGGNAPALTTLTNVEMVYIEALVFYGLQQYIT</sequence>
<keyword evidence="9 16" id="KW-0547">Nucleotide-binding</keyword>
<evidence type="ECO:0000256" key="2">
    <source>
        <dbReference type="ARBA" id="ARBA00001958"/>
    </source>
</evidence>
<dbReference type="PANTHER" id="PTHR34265:SF1">
    <property type="entry name" value="TYPE III PANTOTHENATE KINASE"/>
    <property type="match status" value="1"/>
</dbReference>
<evidence type="ECO:0000313" key="18">
    <source>
        <dbReference type="Proteomes" id="UP001500021"/>
    </source>
</evidence>
<evidence type="ECO:0000256" key="10">
    <source>
        <dbReference type="ARBA" id="ARBA00022777"/>
    </source>
</evidence>
<organism evidence="17 18">
    <name type="scientific">Colwellia asteriadis</name>
    <dbReference type="NCBI Taxonomy" id="517723"/>
    <lineage>
        <taxon>Bacteria</taxon>
        <taxon>Pseudomonadati</taxon>
        <taxon>Pseudomonadota</taxon>
        <taxon>Gammaproteobacteria</taxon>
        <taxon>Alteromonadales</taxon>
        <taxon>Colwelliaceae</taxon>
        <taxon>Colwellia</taxon>
    </lineage>
</organism>
<feature type="binding site" evidence="16">
    <location>
        <position position="95"/>
    </location>
    <ligand>
        <name>substrate</name>
    </ligand>
</feature>
<dbReference type="CDD" id="cd24015">
    <property type="entry name" value="ASKHA_NBD_PanK-III"/>
    <property type="match status" value="1"/>
</dbReference>
<evidence type="ECO:0000256" key="12">
    <source>
        <dbReference type="ARBA" id="ARBA00022958"/>
    </source>
</evidence>
<dbReference type="GO" id="GO:0016301">
    <property type="term" value="F:kinase activity"/>
    <property type="evidence" value="ECO:0007669"/>
    <property type="project" value="UniProtKB-KW"/>
</dbReference>
<comment type="pathway">
    <text evidence="4 16">Cofactor biosynthesis; coenzyme A biosynthesis; CoA from (R)-pantothenate: step 1/5.</text>
</comment>
<evidence type="ECO:0000256" key="15">
    <source>
        <dbReference type="ARBA" id="ARBA00040883"/>
    </source>
</evidence>
<dbReference type="EC" id="2.7.1.33" evidence="6 16"/>
<gene>
    <name evidence="16" type="primary">coaX</name>
    <name evidence="17" type="ORF">GCM10009111_06110</name>
</gene>
<comment type="subunit">
    <text evidence="5 16">Homodimer.</text>
</comment>
<reference evidence="18" key="1">
    <citation type="journal article" date="2019" name="Int. J. Syst. Evol. Microbiol.">
        <title>The Global Catalogue of Microorganisms (GCM) 10K type strain sequencing project: providing services to taxonomists for standard genome sequencing and annotation.</title>
        <authorList>
            <consortium name="The Broad Institute Genomics Platform"/>
            <consortium name="The Broad Institute Genome Sequencing Center for Infectious Disease"/>
            <person name="Wu L."/>
            <person name="Ma J."/>
        </authorList>
    </citation>
    <scope>NUCLEOTIDE SEQUENCE [LARGE SCALE GENOMIC DNA]</scope>
    <source>
        <strain evidence="18">JCM 15608</strain>
    </source>
</reference>
<dbReference type="SUPFAM" id="SSF53067">
    <property type="entry name" value="Actin-like ATPase domain"/>
    <property type="match status" value="2"/>
</dbReference>
<dbReference type="PANTHER" id="PTHR34265">
    <property type="entry name" value="TYPE III PANTOTHENATE KINASE"/>
    <property type="match status" value="1"/>
</dbReference>
<feature type="binding site" evidence="16">
    <location>
        <position position="128"/>
    </location>
    <ligand>
        <name>ATP</name>
        <dbReference type="ChEBI" id="CHEBI:30616"/>
    </ligand>
</feature>
<comment type="cofactor">
    <cofactor evidence="2">
        <name>K(+)</name>
        <dbReference type="ChEBI" id="CHEBI:29103"/>
    </cofactor>
</comment>
<evidence type="ECO:0000256" key="3">
    <source>
        <dbReference type="ARBA" id="ARBA00004496"/>
    </source>
</evidence>
<dbReference type="Proteomes" id="UP001500021">
    <property type="component" value="Unassembled WGS sequence"/>
</dbReference>
<evidence type="ECO:0000256" key="4">
    <source>
        <dbReference type="ARBA" id="ARBA00005225"/>
    </source>
</evidence>
<feature type="binding site" evidence="16">
    <location>
        <position position="180"/>
    </location>
    <ligand>
        <name>substrate</name>
    </ligand>
</feature>
<keyword evidence="7 16" id="KW-0963">Cytoplasm</keyword>
<dbReference type="NCBIfam" id="TIGR00671">
    <property type="entry name" value="baf"/>
    <property type="match status" value="1"/>
</dbReference>
<dbReference type="Pfam" id="PF03309">
    <property type="entry name" value="Pan_kinase"/>
    <property type="match status" value="1"/>
</dbReference>
<comment type="function">
    <text evidence="16">Catalyzes the phosphorylation of pantothenate (Pan), the first step in CoA biosynthesis.</text>
</comment>
<evidence type="ECO:0000256" key="7">
    <source>
        <dbReference type="ARBA" id="ARBA00022490"/>
    </source>
</evidence>
<keyword evidence="13 16" id="KW-0173">Coenzyme A biosynthesis</keyword>
<proteinExistence type="inferred from homology"/>